<evidence type="ECO:0000313" key="11">
    <source>
        <dbReference type="Proteomes" id="UP000694557"/>
    </source>
</evidence>
<feature type="region of interest" description="Disordered" evidence="7">
    <location>
        <begin position="409"/>
        <end position="477"/>
    </location>
</feature>
<dbReference type="PANTHER" id="PTHR15592">
    <property type="entry name" value="MATRIN 3/NUCLEAR PROTEIN 220-RELATED"/>
    <property type="match status" value="1"/>
</dbReference>
<evidence type="ECO:0000313" key="10">
    <source>
        <dbReference type="Ensembl" id="ENSOKIP00005102850.1"/>
    </source>
</evidence>
<keyword evidence="5" id="KW-0539">Nucleus</keyword>
<keyword evidence="6" id="KW-0694">RNA-binding</keyword>
<dbReference type="GO" id="GO:0003723">
    <property type="term" value="F:RNA binding"/>
    <property type="evidence" value="ECO:0007669"/>
    <property type="project" value="UniProtKB-UniRule"/>
</dbReference>
<feature type="domain" description="RRM" evidence="8">
    <location>
        <begin position="706"/>
        <end position="780"/>
    </location>
</feature>
<dbReference type="PROSITE" id="PS50171">
    <property type="entry name" value="ZF_MATRIN"/>
    <property type="match status" value="1"/>
</dbReference>
<evidence type="ECO:0000256" key="6">
    <source>
        <dbReference type="PROSITE-ProRule" id="PRU00176"/>
    </source>
</evidence>
<evidence type="ECO:0000259" key="9">
    <source>
        <dbReference type="PROSITE" id="PS50171"/>
    </source>
</evidence>
<feature type="region of interest" description="Disordered" evidence="7">
    <location>
        <begin position="802"/>
        <end position="871"/>
    </location>
</feature>
<protein>
    <submittedName>
        <fullName evidence="10">Si:ch211-271b14.1</fullName>
    </submittedName>
</protein>
<keyword evidence="2" id="KW-0479">Metal-binding</keyword>
<dbReference type="InterPro" id="IPR000690">
    <property type="entry name" value="Matrin/U1-C_Znf_C2H2"/>
</dbReference>
<evidence type="ECO:0000256" key="7">
    <source>
        <dbReference type="SAM" id="MobiDB-lite"/>
    </source>
</evidence>
<dbReference type="SUPFAM" id="SSF54928">
    <property type="entry name" value="RNA-binding domain, RBD"/>
    <property type="match status" value="3"/>
</dbReference>
<sequence>MEDSEGHSSEHQGSGDGATSTMNLYATLGLSPEDVDALAQIPENEISVETLPYLIMKLKASRAKQEEQGQSSPKGDSCQEDTDDGDLSKQDSPPAVPRRSNSHCDTDYRRAEIHSRPERTEARRGSRHTRPSMEKPSDSQQKIPFSYQVDDFHGVVPKVYPHTCSLCLCMLNSNKTWKEHLNGLRHAEGCQELSRLYPDWKKHDARKEMSNSIPSRDAISTAQKSASERHYLKPRAGTKVVVTKFPHGSVCVEDLMTLAKPFGTVVKHLVFPCKGFLEFDSHKEAVNMVNHFSVNQAFVKEIKLNLYLSPMVCSIHPPRLDEPPEKRQTKQVTNTVVCFSHLPPGKERESEILDLAKMFGDVRHSTFSSDQALIEMVDWKDADIMVKYYHSNPLKISGKSVKVILSSSMKRLRESPDSTTSRRADSSKGRSSRHKSEETCKTSNSTNEEKPSTGKQPAEKVMEQGEGHQSTSEEVKQDIKEEDFDLENKDLDGKGIQVEPEQCLSDDEVGAGVATKNPASSKSASLVADSKDKGEPEISELLVDDTLEDSDIKAADDPALCDADVSMENMMEQESFHEDDNMDDMDFPENMDDFVTLDELDDSTGGDTPLESKGASWDGKVVHISPIRKGYGNMAVALLKLAERANVKVVDHAISFLRKEAWLELETTEEVREMVKFYKGKGQLLRKPVSVSMCFSQKKLERPSGRSIYICMLPLQKYSDVSLLRLAQPFGKITGYNLNWHHGKCYIQLESVEAAQKMVKYFQRPHKFYGTLLRVSLCKKGDSLIYWKPPVKYELWLAGQNNRRSRDHQGDEKTNGQSTKSPYPEDVQSPVSDSERVCGDPEGEEASGVEAIPEEEEKKQEEPLGPYQPDNPVGLDYLVPRTGFFCKLCNIFYTNEETAKSVHCSSEVHYLNLKRKMDIDLG</sequence>
<dbReference type="SMART" id="SM00360">
    <property type="entry name" value="RRM"/>
    <property type="match status" value="3"/>
</dbReference>
<reference evidence="10" key="1">
    <citation type="submission" date="2025-08" db="UniProtKB">
        <authorList>
            <consortium name="Ensembl"/>
        </authorList>
    </citation>
    <scope>IDENTIFICATION</scope>
</reference>
<evidence type="ECO:0000256" key="4">
    <source>
        <dbReference type="ARBA" id="ARBA00022833"/>
    </source>
</evidence>
<gene>
    <name evidence="10" type="primary">LOC116358098</name>
</gene>
<feature type="compositionally biased region" description="Basic and acidic residues" evidence="7">
    <location>
        <begin position="447"/>
        <end position="477"/>
    </location>
</feature>
<dbReference type="Ensembl" id="ENSOKIT00005110258.1">
    <property type="protein sequence ID" value="ENSOKIP00005102850.1"/>
    <property type="gene ID" value="ENSOKIG00005045303.1"/>
</dbReference>
<dbReference type="InterPro" id="IPR012677">
    <property type="entry name" value="Nucleotide-bd_a/b_plait_sf"/>
</dbReference>
<feature type="region of interest" description="Disordered" evidence="7">
    <location>
        <begin position="1"/>
        <end position="25"/>
    </location>
</feature>
<reference evidence="10" key="2">
    <citation type="submission" date="2025-09" db="UniProtKB">
        <authorList>
            <consortium name="Ensembl"/>
        </authorList>
    </citation>
    <scope>IDENTIFICATION</scope>
</reference>
<dbReference type="Proteomes" id="UP000694557">
    <property type="component" value="Unassembled WGS sequence"/>
</dbReference>
<dbReference type="SMART" id="SM00451">
    <property type="entry name" value="ZnF_U1"/>
    <property type="match status" value="2"/>
</dbReference>
<organism evidence="10 11">
    <name type="scientific">Oncorhynchus kisutch</name>
    <name type="common">Coho salmon</name>
    <name type="synonym">Salmo kisutch</name>
    <dbReference type="NCBI Taxonomy" id="8019"/>
    <lineage>
        <taxon>Eukaryota</taxon>
        <taxon>Metazoa</taxon>
        <taxon>Chordata</taxon>
        <taxon>Craniata</taxon>
        <taxon>Vertebrata</taxon>
        <taxon>Euteleostomi</taxon>
        <taxon>Actinopterygii</taxon>
        <taxon>Neopterygii</taxon>
        <taxon>Teleostei</taxon>
        <taxon>Protacanthopterygii</taxon>
        <taxon>Salmoniformes</taxon>
        <taxon>Salmonidae</taxon>
        <taxon>Salmoninae</taxon>
        <taxon>Oncorhynchus</taxon>
    </lineage>
</organism>
<keyword evidence="3" id="KW-0863">Zinc-finger</keyword>
<dbReference type="Pfam" id="PF12874">
    <property type="entry name" value="zf-met"/>
    <property type="match status" value="1"/>
</dbReference>
<keyword evidence="4" id="KW-0862">Zinc</keyword>
<name>A0A8C7KPB3_ONCKI</name>
<dbReference type="AlphaFoldDB" id="A0A8C7KPB3"/>
<dbReference type="Gene3D" id="3.30.70.330">
    <property type="match status" value="4"/>
</dbReference>
<feature type="region of interest" description="Disordered" evidence="7">
    <location>
        <begin position="511"/>
        <end position="537"/>
    </location>
</feature>
<dbReference type="InterPro" id="IPR003604">
    <property type="entry name" value="Matrin/U1-like-C_Znf_C2H2"/>
</dbReference>
<dbReference type="GO" id="GO:0005634">
    <property type="term" value="C:nucleus"/>
    <property type="evidence" value="ECO:0007669"/>
    <property type="project" value="UniProtKB-SubCell"/>
</dbReference>
<evidence type="ECO:0000256" key="3">
    <source>
        <dbReference type="ARBA" id="ARBA00022771"/>
    </source>
</evidence>
<feature type="region of interest" description="Disordered" evidence="7">
    <location>
        <begin position="62"/>
        <end position="141"/>
    </location>
</feature>
<dbReference type="InterPro" id="IPR035979">
    <property type="entry name" value="RBD_domain_sf"/>
</dbReference>
<dbReference type="GO" id="GO:0008270">
    <property type="term" value="F:zinc ion binding"/>
    <property type="evidence" value="ECO:0007669"/>
    <property type="project" value="UniProtKB-KW"/>
</dbReference>
<proteinExistence type="predicted"/>
<feature type="compositionally biased region" description="Basic and acidic residues" evidence="7">
    <location>
        <begin position="411"/>
        <end position="440"/>
    </location>
</feature>
<evidence type="ECO:0000256" key="5">
    <source>
        <dbReference type="ARBA" id="ARBA00023242"/>
    </source>
</evidence>
<dbReference type="InterPro" id="IPR000504">
    <property type="entry name" value="RRM_dom"/>
</dbReference>
<dbReference type="GeneTree" id="ENSGT00940000153322"/>
<keyword evidence="11" id="KW-1185">Reference proteome</keyword>
<comment type="subcellular location">
    <subcellularLocation>
        <location evidence="1">Nucleus</location>
    </subcellularLocation>
</comment>
<feature type="compositionally biased region" description="Basic and acidic residues" evidence="7">
    <location>
        <begin position="1"/>
        <end position="10"/>
    </location>
</feature>
<evidence type="ECO:0000256" key="1">
    <source>
        <dbReference type="ARBA" id="ARBA00004123"/>
    </source>
</evidence>
<dbReference type="InterPro" id="IPR013087">
    <property type="entry name" value="Znf_C2H2_type"/>
</dbReference>
<evidence type="ECO:0000259" key="8">
    <source>
        <dbReference type="PROSITE" id="PS50102"/>
    </source>
</evidence>
<feature type="domain" description="Matrin-type" evidence="9">
    <location>
        <begin position="884"/>
        <end position="915"/>
    </location>
</feature>
<feature type="compositionally biased region" description="Acidic residues" evidence="7">
    <location>
        <begin position="841"/>
        <end position="855"/>
    </location>
</feature>
<dbReference type="PROSITE" id="PS50102">
    <property type="entry name" value="RRM"/>
    <property type="match status" value="1"/>
</dbReference>
<accession>A0A8C7KPB3</accession>
<evidence type="ECO:0000256" key="2">
    <source>
        <dbReference type="ARBA" id="ARBA00022723"/>
    </source>
</evidence>
<feature type="compositionally biased region" description="Basic and acidic residues" evidence="7">
    <location>
        <begin position="102"/>
        <end position="124"/>
    </location>
</feature>